<keyword evidence="3" id="KW-1185">Reference proteome</keyword>
<dbReference type="EMBL" id="CM010719">
    <property type="protein sequence ID" value="RZC61625.1"/>
    <property type="molecule type" value="Genomic_DNA"/>
</dbReference>
<organism evidence="2 3">
    <name type="scientific">Papaver somniferum</name>
    <name type="common">Opium poppy</name>
    <dbReference type="NCBI Taxonomy" id="3469"/>
    <lineage>
        <taxon>Eukaryota</taxon>
        <taxon>Viridiplantae</taxon>
        <taxon>Streptophyta</taxon>
        <taxon>Embryophyta</taxon>
        <taxon>Tracheophyta</taxon>
        <taxon>Spermatophyta</taxon>
        <taxon>Magnoliopsida</taxon>
        <taxon>Ranunculales</taxon>
        <taxon>Papaveraceae</taxon>
        <taxon>Papaveroideae</taxon>
        <taxon>Papaver</taxon>
    </lineage>
</organism>
<protein>
    <submittedName>
        <fullName evidence="2">Uncharacterized protein</fullName>
    </submittedName>
</protein>
<feature type="signal peptide" evidence="1">
    <location>
        <begin position="1"/>
        <end position="35"/>
    </location>
</feature>
<dbReference type="STRING" id="3469.A0A4Y7JPM1"/>
<dbReference type="PANTHER" id="PTHR31110">
    <property type="entry name" value="PESTICIDAL CRYSTAL CRY8BA PROTEIN"/>
    <property type="match status" value="1"/>
</dbReference>
<dbReference type="Proteomes" id="UP000316621">
    <property type="component" value="Chromosome 5"/>
</dbReference>
<accession>A0A4Y7JPM1</accession>
<dbReference type="AlphaFoldDB" id="A0A4Y7JPM1"/>
<evidence type="ECO:0000313" key="2">
    <source>
        <dbReference type="EMBL" id="RZC61625.1"/>
    </source>
</evidence>
<evidence type="ECO:0000313" key="3">
    <source>
        <dbReference type="Proteomes" id="UP000316621"/>
    </source>
</evidence>
<reference evidence="2 3" key="1">
    <citation type="journal article" date="2018" name="Science">
        <title>The opium poppy genome and morphinan production.</title>
        <authorList>
            <person name="Guo L."/>
            <person name="Winzer T."/>
            <person name="Yang X."/>
            <person name="Li Y."/>
            <person name="Ning Z."/>
            <person name="He Z."/>
            <person name="Teodor R."/>
            <person name="Lu Y."/>
            <person name="Bowser T.A."/>
            <person name="Graham I.A."/>
            <person name="Ye K."/>
        </authorList>
    </citation>
    <scope>NUCLEOTIDE SEQUENCE [LARGE SCALE GENOMIC DNA]</scope>
    <source>
        <strain evidence="3">cv. HN1</strain>
        <tissue evidence="2">Leaves</tissue>
    </source>
</reference>
<dbReference type="PANTHER" id="PTHR31110:SF2">
    <property type="entry name" value="PESTICIDAL CRYSTAL CRY8BA PROTEIN"/>
    <property type="match status" value="1"/>
</dbReference>
<proteinExistence type="predicted"/>
<name>A0A4Y7JPM1_PAPSO</name>
<evidence type="ECO:0000256" key="1">
    <source>
        <dbReference type="SAM" id="SignalP"/>
    </source>
</evidence>
<dbReference type="Gramene" id="RZC61625">
    <property type="protein sequence ID" value="RZC61625"/>
    <property type="gene ID" value="C5167_023367"/>
</dbReference>
<feature type="non-terminal residue" evidence="2">
    <location>
        <position position="284"/>
    </location>
</feature>
<keyword evidence="1" id="KW-0732">Signal</keyword>
<gene>
    <name evidence="2" type="ORF">C5167_023367</name>
</gene>
<sequence>MTYLNRDTQMLFLVTVLRIHTLWLSSIANMGSASAIRSSTPSIKGSASKPKKTIGRVKVQVRKVKMDLDSPNGCTFLSLRPSKIKVEALRHRLSNLRSTFSSGWQAIRRVRVQPQVPASGSFSRHSLAYLHASSQSIKQVSGLLKIGATTLRSRSEPYEVVHETYTCILRLKNSNDDETVHMQPGSNSAGDDLFLEVQDSKGKYCGSVIAQMATFMEEPGDKVRWLPFHPEPEHELVGRIQLCINYSTSIGENVHLKDSSSRPHSLILKIYSCSTKVPGMEELK</sequence>
<feature type="chain" id="PRO_5021325627" evidence="1">
    <location>
        <begin position="36"/>
        <end position="284"/>
    </location>
</feature>